<dbReference type="InterPro" id="IPR036661">
    <property type="entry name" value="Luciferase-like_sf"/>
</dbReference>
<dbReference type="AlphaFoldDB" id="A0A4R7W3C6"/>
<dbReference type="OrthoDB" id="7054907at2"/>
<dbReference type="PANTHER" id="PTHR43244">
    <property type="match status" value="1"/>
</dbReference>
<evidence type="ECO:0000259" key="2">
    <source>
        <dbReference type="Pfam" id="PF00296"/>
    </source>
</evidence>
<dbReference type="GO" id="GO:0004497">
    <property type="term" value="F:monooxygenase activity"/>
    <property type="evidence" value="ECO:0007669"/>
    <property type="project" value="UniProtKB-KW"/>
</dbReference>
<organism evidence="3 4">
    <name type="scientific">Actinophytocola oryzae</name>
    <dbReference type="NCBI Taxonomy" id="502181"/>
    <lineage>
        <taxon>Bacteria</taxon>
        <taxon>Bacillati</taxon>
        <taxon>Actinomycetota</taxon>
        <taxon>Actinomycetes</taxon>
        <taxon>Pseudonocardiales</taxon>
        <taxon>Pseudonocardiaceae</taxon>
    </lineage>
</organism>
<evidence type="ECO:0000256" key="1">
    <source>
        <dbReference type="ARBA" id="ARBA00023002"/>
    </source>
</evidence>
<evidence type="ECO:0000313" key="4">
    <source>
        <dbReference type="Proteomes" id="UP000294927"/>
    </source>
</evidence>
<accession>A0A4R7W3C6</accession>
<keyword evidence="4" id="KW-1185">Reference proteome</keyword>
<dbReference type="InterPro" id="IPR011251">
    <property type="entry name" value="Luciferase-like_dom"/>
</dbReference>
<comment type="caution">
    <text evidence="3">The sequence shown here is derived from an EMBL/GenBank/DDBJ whole genome shotgun (WGS) entry which is preliminary data.</text>
</comment>
<proteinExistence type="predicted"/>
<dbReference type="InterPro" id="IPR050564">
    <property type="entry name" value="F420-G6PD/mer"/>
</dbReference>
<dbReference type="GO" id="GO:0016705">
    <property type="term" value="F:oxidoreductase activity, acting on paired donors, with incorporation or reduction of molecular oxygen"/>
    <property type="evidence" value="ECO:0007669"/>
    <property type="project" value="InterPro"/>
</dbReference>
<evidence type="ECO:0000313" key="3">
    <source>
        <dbReference type="EMBL" id="TDV56419.1"/>
    </source>
</evidence>
<protein>
    <submittedName>
        <fullName evidence="3">Alkanesulfonate monooxygenase SsuD/methylene tetrahydromethanopterin reductase-like flavin-dependent oxidoreductase (Luciferase family)</fullName>
    </submittedName>
</protein>
<dbReference type="RefSeq" id="WP_133901666.1">
    <property type="nucleotide sequence ID" value="NZ_SOCP01000002.1"/>
</dbReference>
<dbReference type="Gene3D" id="3.20.20.30">
    <property type="entry name" value="Luciferase-like domain"/>
    <property type="match status" value="1"/>
</dbReference>
<dbReference type="SUPFAM" id="SSF51679">
    <property type="entry name" value="Bacterial luciferase-like"/>
    <property type="match status" value="1"/>
</dbReference>
<keyword evidence="3" id="KW-0503">Monooxygenase</keyword>
<gene>
    <name evidence="3" type="ORF">CLV71_102486</name>
</gene>
<dbReference type="Pfam" id="PF00296">
    <property type="entry name" value="Bac_luciferase"/>
    <property type="match status" value="1"/>
</dbReference>
<sequence>MPLGLSVASRSGLPARRFAELASDAEHAGFDVFLVAERVADAFALCQAALAATERITVGTAIANARLRHPALTAMTAATMDELYGGRVLLGLGVANTVLNEVTFGLPPANPVPYVRDYVDVVRRVLAGERDAGTQVRGLQLDRPPARQDIPILVAALQPRMLRLAGEIGDGVLLNLTTPATLPGALAEVAKAGRDVTVACVLPCALGVDDEESRQAGRELVVGYALHPAATQLFGASGYVDELAAIAALLRDGHRAEALELVSDALVDEFLLRGDERQVVDRVNAYQAAGVDLPVLFPVAAEGGWDAAVRRTIEFTANIRPSITKEVPV</sequence>
<dbReference type="Proteomes" id="UP000294927">
    <property type="component" value="Unassembled WGS sequence"/>
</dbReference>
<reference evidence="3 4" key="1">
    <citation type="submission" date="2019-03" db="EMBL/GenBank/DDBJ databases">
        <title>Genomic Encyclopedia of Archaeal and Bacterial Type Strains, Phase II (KMG-II): from individual species to whole genera.</title>
        <authorList>
            <person name="Goeker M."/>
        </authorList>
    </citation>
    <scope>NUCLEOTIDE SEQUENCE [LARGE SCALE GENOMIC DNA]</scope>
    <source>
        <strain evidence="3 4">DSM 45499</strain>
    </source>
</reference>
<name>A0A4R7W3C6_9PSEU</name>
<dbReference type="EMBL" id="SOCP01000002">
    <property type="protein sequence ID" value="TDV56419.1"/>
    <property type="molecule type" value="Genomic_DNA"/>
</dbReference>
<dbReference type="CDD" id="cd01097">
    <property type="entry name" value="Tetrahydromethanopterin_reductase"/>
    <property type="match status" value="1"/>
</dbReference>
<dbReference type="PANTHER" id="PTHR43244:SF1">
    <property type="entry name" value="5,10-METHYLENETETRAHYDROMETHANOPTERIN REDUCTASE"/>
    <property type="match status" value="1"/>
</dbReference>
<feature type="domain" description="Luciferase-like" evidence="2">
    <location>
        <begin position="11"/>
        <end position="292"/>
    </location>
</feature>
<keyword evidence="1" id="KW-0560">Oxidoreductase</keyword>